<dbReference type="InterPro" id="IPR012349">
    <property type="entry name" value="Split_barrel_FMN-bd"/>
</dbReference>
<gene>
    <name evidence="3" type="ORF">bsdE14_24240</name>
</gene>
<dbReference type="PANTHER" id="PTHR43567">
    <property type="entry name" value="FLAVOREDOXIN-RELATED-RELATED"/>
    <property type="match status" value="1"/>
</dbReference>
<dbReference type="SUPFAM" id="SSF50475">
    <property type="entry name" value="FMN-binding split barrel"/>
    <property type="match status" value="1"/>
</dbReference>
<evidence type="ECO:0000256" key="1">
    <source>
        <dbReference type="ARBA" id="ARBA00038054"/>
    </source>
</evidence>
<dbReference type="EMBL" id="BRXR01000001">
    <property type="protein sequence ID" value="GLC31014.1"/>
    <property type="molecule type" value="Genomic_DNA"/>
</dbReference>
<comment type="caution">
    <text evidence="3">The sequence shown here is derived from an EMBL/GenBank/DDBJ whole genome shotgun (WGS) entry which is preliminary data.</text>
</comment>
<dbReference type="InterPro" id="IPR052174">
    <property type="entry name" value="Flavoredoxin"/>
</dbReference>
<dbReference type="Gene3D" id="2.30.110.10">
    <property type="entry name" value="Electron Transport, Fmn-binding Protein, Chain A"/>
    <property type="match status" value="1"/>
</dbReference>
<evidence type="ECO:0000259" key="2">
    <source>
        <dbReference type="Pfam" id="PF01613"/>
    </source>
</evidence>
<comment type="similarity">
    <text evidence="1">Belongs to the flavoredoxin family.</text>
</comment>
<dbReference type="Pfam" id="PF01613">
    <property type="entry name" value="Flavin_Reduct"/>
    <property type="match status" value="1"/>
</dbReference>
<accession>A0ABQ5N7F0</accession>
<evidence type="ECO:0000313" key="4">
    <source>
        <dbReference type="Proteomes" id="UP001208567"/>
    </source>
</evidence>
<evidence type="ECO:0000313" key="3">
    <source>
        <dbReference type="EMBL" id="GLC31014.1"/>
    </source>
</evidence>
<dbReference type="PANTHER" id="PTHR43567:SF5">
    <property type="entry name" value="HYPOTHETICAL CYTOSOLIC PROTEIN"/>
    <property type="match status" value="1"/>
</dbReference>
<dbReference type="InterPro" id="IPR002563">
    <property type="entry name" value="Flavin_Rdtase-like_dom"/>
</dbReference>
<organism evidence="3 4">
    <name type="scientific">Clostridium omnivorum</name>
    <dbReference type="NCBI Taxonomy" id="1604902"/>
    <lineage>
        <taxon>Bacteria</taxon>
        <taxon>Bacillati</taxon>
        <taxon>Bacillota</taxon>
        <taxon>Clostridia</taxon>
        <taxon>Eubacteriales</taxon>
        <taxon>Clostridiaceae</taxon>
        <taxon>Clostridium</taxon>
    </lineage>
</organism>
<dbReference type="Proteomes" id="UP001208567">
    <property type="component" value="Unassembled WGS sequence"/>
</dbReference>
<protein>
    <recommendedName>
        <fullName evidence="2">Flavin reductase like domain-containing protein</fullName>
    </recommendedName>
</protein>
<name>A0ABQ5N7F0_9CLOT</name>
<feature type="domain" description="Flavin reductase like" evidence="2">
    <location>
        <begin position="23"/>
        <end position="165"/>
    </location>
</feature>
<proteinExistence type="inferred from homology"/>
<keyword evidence="4" id="KW-1185">Reference proteome</keyword>
<reference evidence="3 4" key="1">
    <citation type="journal article" date="2024" name="Int. J. Syst. Evol. Microbiol.">
        <title>Clostridium omnivorum sp. nov., isolated from anoxic soil under the treatment of reductive soil disinfestation.</title>
        <authorList>
            <person name="Ueki A."/>
            <person name="Tonouchi A."/>
            <person name="Kaku N."/>
            <person name="Honma S."/>
            <person name="Ueki K."/>
        </authorList>
    </citation>
    <scope>NUCLEOTIDE SEQUENCE [LARGE SCALE GENOMIC DNA]</scope>
    <source>
        <strain evidence="3 4">E14</strain>
    </source>
</reference>
<sequence length="166" mass="18777">MSINFTENIKAAVDNLHKRGAFLTVIDGDKVNTMTIGWGAIGYQWNRPIFTVLVRESRYTYELIEKASEFTVSIPLNDDLKAALAFCGSKSGRDYDKFKECNLTLEPGKTTSTPIIGNCELQFECKIVYKEAINPELLSDEVKNASYKNGDYHTTYYGEIVDCYIK</sequence>
<dbReference type="RefSeq" id="WP_264850292.1">
    <property type="nucleotide sequence ID" value="NZ_BRXR01000001.1"/>
</dbReference>